<dbReference type="EMBL" id="CP001053">
    <property type="protein sequence ID" value="ACD19664.1"/>
    <property type="molecule type" value="Genomic_DNA"/>
</dbReference>
<protein>
    <submittedName>
        <fullName evidence="2">Uncharacterized protein</fullName>
    </submittedName>
</protein>
<evidence type="ECO:0000313" key="2">
    <source>
        <dbReference type="EMBL" id="ACD19664.1"/>
    </source>
</evidence>
<evidence type="ECO:0000256" key="1">
    <source>
        <dbReference type="SAM" id="MobiDB-lite"/>
    </source>
</evidence>
<organism evidence="2 3">
    <name type="scientific">Paraburkholderia phytofirmans (strain DSM 17436 / LMG 22146 / PsJN)</name>
    <name type="common">Burkholderia phytofirmans</name>
    <dbReference type="NCBI Taxonomy" id="398527"/>
    <lineage>
        <taxon>Bacteria</taxon>
        <taxon>Pseudomonadati</taxon>
        <taxon>Pseudomonadota</taxon>
        <taxon>Betaproteobacteria</taxon>
        <taxon>Burkholderiales</taxon>
        <taxon>Burkholderiaceae</taxon>
        <taxon>Paraburkholderia</taxon>
    </lineage>
</organism>
<reference evidence="2 3" key="1">
    <citation type="journal article" date="2011" name="J. Bacteriol.">
        <title>Complete genome sequence of the plant growth-promoting endophyte Burkholderia phytofirmans strain PsJN.</title>
        <authorList>
            <person name="Weilharter A."/>
            <person name="Mitter B."/>
            <person name="Shin M.V."/>
            <person name="Chain P.S."/>
            <person name="Nowak J."/>
            <person name="Sessitsch A."/>
        </authorList>
    </citation>
    <scope>NUCLEOTIDE SEQUENCE [LARGE SCALE GENOMIC DNA]</scope>
    <source>
        <strain evidence="3">DSM 17436 / LMG 22146 / PsJN</strain>
    </source>
</reference>
<feature type="compositionally biased region" description="Pro residues" evidence="1">
    <location>
        <begin position="64"/>
        <end position="76"/>
    </location>
</feature>
<sequence>MVTHTQHTTETMTMTNTRCMPGLHPHTPMPPEIDPDAPHPTSDPDPSPPPDDVPPNDPDRAPEGDPPARPPPVSAA</sequence>
<dbReference type="eggNOG" id="ENOG50316X7">
    <property type="taxonomic scope" value="Bacteria"/>
</dbReference>
<dbReference type="AlphaFoldDB" id="B2TBL2"/>
<proteinExistence type="predicted"/>
<dbReference type="STRING" id="398527.Bphyt_5305"/>
<feature type="region of interest" description="Disordered" evidence="1">
    <location>
        <begin position="1"/>
        <end position="76"/>
    </location>
</feature>
<dbReference type="Proteomes" id="UP000001739">
    <property type="component" value="Chromosome 2"/>
</dbReference>
<gene>
    <name evidence="2" type="ordered locus">Bphyt_5305</name>
</gene>
<dbReference type="KEGG" id="bpy:Bphyt_5305"/>
<feature type="compositionally biased region" description="Pro residues" evidence="1">
    <location>
        <begin position="41"/>
        <end position="56"/>
    </location>
</feature>
<accession>B2TBL2</accession>
<name>B2TBL2_PARPJ</name>
<feature type="compositionally biased region" description="Low complexity" evidence="1">
    <location>
        <begin position="1"/>
        <end position="17"/>
    </location>
</feature>
<evidence type="ECO:0000313" key="3">
    <source>
        <dbReference type="Proteomes" id="UP000001739"/>
    </source>
</evidence>
<dbReference type="HOGENOM" id="CLU_2647574_0_0_4"/>